<feature type="region of interest" description="Disordered" evidence="8">
    <location>
        <begin position="256"/>
        <end position="316"/>
    </location>
</feature>
<feature type="domain" description="C2H2-type" evidence="9">
    <location>
        <begin position="1290"/>
        <end position="1317"/>
    </location>
</feature>
<keyword evidence="3" id="KW-0677">Repeat</keyword>
<reference evidence="10 11" key="1">
    <citation type="submission" date="2023-11" db="EMBL/GenBank/DDBJ databases">
        <title>Halocaridina rubra genome assembly.</title>
        <authorList>
            <person name="Smith C."/>
        </authorList>
    </citation>
    <scope>NUCLEOTIDE SEQUENCE [LARGE SCALE GENOMIC DNA]</scope>
    <source>
        <strain evidence="10">EP-1</strain>
        <tissue evidence="10">Whole</tissue>
    </source>
</reference>
<dbReference type="Proteomes" id="UP001381693">
    <property type="component" value="Unassembled WGS sequence"/>
</dbReference>
<feature type="domain" description="C2H2-type" evidence="9">
    <location>
        <begin position="1179"/>
        <end position="1206"/>
    </location>
</feature>
<dbReference type="Pfam" id="PF12874">
    <property type="entry name" value="zf-met"/>
    <property type="match status" value="1"/>
</dbReference>
<keyword evidence="11" id="KW-1185">Reference proteome</keyword>
<evidence type="ECO:0000256" key="5">
    <source>
        <dbReference type="ARBA" id="ARBA00022833"/>
    </source>
</evidence>
<feature type="compositionally biased region" description="Polar residues" evidence="8">
    <location>
        <begin position="840"/>
        <end position="853"/>
    </location>
</feature>
<proteinExistence type="predicted"/>
<dbReference type="FunFam" id="3.30.160.60:FF:000688">
    <property type="entry name" value="zinc finger protein 197 isoform X1"/>
    <property type="match status" value="1"/>
</dbReference>
<evidence type="ECO:0000313" key="10">
    <source>
        <dbReference type="EMBL" id="KAK7056527.1"/>
    </source>
</evidence>
<dbReference type="InterPro" id="IPR036236">
    <property type="entry name" value="Znf_C2H2_sf"/>
</dbReference>
<dbReference type="FunFam" id="3.30.160.60:FF:000145">
    <property type="entry name" value="Zinc finger protein 574"/>
    <property type="match status" value="1"/>
</dbReference>
<evidence type="ECO:0000259" key="9">
    <source>
        <dbReference type="PROSITE" id="PS50157"/>
    </source>
</evidence>
<feature type="domain" description="C2H2-type" evidence="9">
    <location>
        <begin position="1150"/>
        <end position="1177"/>
    </location>
</feature>
<keyword evidence="4 7" id="KW-0863">Zinc-finger</keyword>
<dbReference type="Gene3D" id="3.30.160.60">
    <property type="entry name" value="Classic Zinc Finger"/>
    <property type="match status" value="6"/>
</dbReference>
<evidence type="ECO:0000256" key="4">
    <source>
        <dbReference type="ARBA" id="ARBA00022771"/>
    </source>
</evidence>
<gene>
    <name evidence="10" type="ORF">SK128_024904</name>
</gene>
<feature type="region of interest" description="Disordered" evidence="8">
    <location>
        <begin position="525"/>
        <end position="548"/>
    </location>
</feature>
<evidence type="ECO:0000256" key="6">
    <source>
        <dbReference type="ARBA" id="ARBA00023242"/>
    </source>
</evidence>
<dbReference type="GO" id="GO:0043565">
    <property type="term" value="F:sequence-specific DNA binding"/>
    <property type="evidence" value="ECO:0007669"/>
    <property type="project" value="TreeGrafter"/>
</dbReference>
<dbReference type="GO" id="GO:0005634">
    <property type="term" value="C:nucleus"/>
    <property type="evidence" value="ECO:0007669"/>
    <property type="project" value="UniProtKB-SubCell"/>
</dbReference>
<dbReference type="PANTHER" id="PTHR24408:SF58">
    <property type="entry name" value="TRANSCRIPTION FACTOR (TFIIIA), PUTATIVE (AFU_ORTHOLOGUE AFUA_1G05150)-RELATED"/>
    <property type="match status" value="1"/>
</dbReference>
<dbReference type="Pfam" id="PF00096">
    <property type="entry name" value="zf-C2H2"/>
    <property type="match status" value="5"/>
</dbReference>
<feature type="compositionally biased region" description="Pro residues" evidence="8">
    <location>
        <begin position="857"/>
        <end position="871"/>
    </location>
</feature>
<feature type="domain" description="C2H2-type" evidence="9">
    <location>
        <begin position="1234"/>
        <end position="1261"/>
    </location>
</feature>
<dbReference type="PANTHER" id="PTHR24408">
    <property type="entry name" value="ZINC FINGER PROTEIN"/>
    <property type="match status" value="1"/>
</dbReference>
<feature type="region of interest" description="Disordered" evidence="8">
    <location>
        <begin position="840"/>
        <end position="893"/>
    </location>
</feature>
<keyword evidence="5" id="KW-0862">Zinc</keyword>
<dbReference type="FunFam" id="3.30.160.60:FF:001498">
    <property type="entry name" value="Zinc finger protein 404"/>
    <property type="match status" value="1"/>
</dbReference>
<dbReference type="InterPro" id="IPR013087">
    <property type="entry name" value="Znf_C2H2_type"/>
</dbReference>
<feature type="domain" description="C2H2-type" evidence="9">
    <location>
        <begin position="1039"/>
        <end position="1066"/>
    </location>
</feature>
<dbReference type="SMART" id="SM00355">
    <property type="entry name" value="ZnF_C2H2"/>
    <property type="match status" value="10"/>
</dbReference>
<evidence type="ECO:0000256" key="7">
    <source>
        <dbReference type="PROSITE-ProRule" id="PRU00042"/>
    </source>
</evidence>
<dbReference type="SUPFAM" id="SSF57667">
    <property type="entry name" value="beta-beta-alpha zinc fingers"/>
    <property type="match status" value="5"/>
</dbReference>
<feature type="domain" description="C2H2-type" evidence="9">
    <location>
        <begin position="1262"/>
        <end position="1289"/>
    </location>
</feature>
<comment type="caution">
    <text evidence="10">The sequence shown here is derived from an EMBL/GenBank/DDBJ whole genome shotgun (WGS) entry which is preliminary data.</text>
</comment>
<sequence length="1333" mass="148481">MKPILPKSVVNANGLSQVCGVLTPGTTIILAPPVLRGALGESHQNICLPSPSVTTGLQNVPQPTPIILPLSAAKKSEDQQTSYQKTGKFSKMSTKDSSIKFRKQIVKNILPKVPQVDTRTLIIVPSVVSAFLPSVSIASSCTAKTALKPNGAKKCKVILQKSEESKGNVSVREVHDSKESNNLLIGSEKCSPLITKDLKLKNKGCTKRNKFRKVIDPLKNSKHDVREGIVKVNANLISAAPSRQFSVKCNEQYLPDHAIPHHPPPPYPCLNEPSRNTHREPSKCDHKEKRSSVPREYSVGSSQPHRVSHSNENKPKMPTCLLQQQLHQKVRDSEHKSDSHLNNANISLQENGPVASMHCDNCSITHVTMSPICSASLTEQRYSGHTSIKSRVSSVDPPSYSQHIDFSGNQMPASYAGSNSSGVLQSHTSTLRYNSLSSSNIPSCQKQSSTSYRETMHPNIKRTMVNDSPASVDSSSLQSCSGLLTYTSGIIVSQDNSNSYLTKGTGYPESPHLSNFNSLSQVPYGAQSQASPYSGHVTPTSFSHSPQMSAYVQSPPHLTYVSPSHYGNAIHPSTVSQSSQALCNLPHNSSTYSHLHHYSHRSSQDMSQPDLMQNEFHTSHVMHHSIANSQEYTSSTDQPAYCQSPESFHTKLRHASSNAGSNCQLPLLPSYSLSRVSPPNPCTSKSPSIYSCNQSSHHLHTSNNQQLVGYRDSVPPLTHTYNGEKFSSTYYPSDRSLSPPSYEAHFQNAIPFSNSGQTCAQDTRNKSGSSSNFSSYPHNPRFTEQEFSHMSLNLRDDICSPPSYPTSSSSASIALLPPGYASDPHGHPLKYPFTPDICSDSQEYSSPVDNSSHFFPDTPPLLPPPAAPPPSDNALNISANTSRESNVNQSASSHPMYISNSGNIAAHFESQDYIVQRGLHKNFEPDSYEYHMYGIEDASSNTWKSEDSESTQVHDLIENAEGVWFIPHQEQNKLYIKRKELAKDILKYSASKSSRDNTLKEKFWIEEDEPIADEIVNSVKEENGDIVKQRPSSNKTRDMLCQICGKILKGVNSLKSHLNSHHSIQPHSCPYCSKSFSNRSVLVQHVRIHTGERPYACAICDRVYRTRTALKRHQSFHTNERPFDCSVCSKAFKTKLVLQNHLKLHITGLFTCPICNKTFERQKSYVVHKASHQYKKKKYRCHHCTKSYRFRSLLNYHMQMHTNDRKYVCSICSEAFVWRSGLAAHMKTHSTSRPKCYICGACFSSEKRLDIHIKRHNNKKPHKCEECGLSFAFPYRLSAHKLIHQEHREYSCTKCSMVFSSSKALSKHIFTHENDNLQVTFPDSVRSSDTVDS</sequence>
<dbReference type="PROSITE" id="PS50157">
    <property type="entry name" value="ZINC_FINGER_C2H2_2"/>
    <property type="match status" value="10"/>
</dbReference>
<protein>
    <recommendedName>
        <fullName evidence="9">C2H2-type domain-containing protein</fullName>
    </recommendedName>
</protein>
<feature type="compositionally biased region" description="Basic and acidic residues" evidence="8">
    <location>
        <begin position="275"/>
        <end position="293"/>
    </location>
</feature>
<feature type="domain" description="C2H2-type" evidence="9">
    <location>
        <begin position="1123"/>
        <end position="1145"/>
    </location>
</feature>
<keyword evidence="6" id="KW-0539">Nucleus</keyword>
<feature type="domain" description="C2H2-type" evidence="9">
    <location>
        <begin position="1207"/>
        <end position="1234"/>
    </location>
</feature>
<feature type="compositionally biased region" description="Polar residues" evidence="8">
    <location>
        <begin position="873"/>
        <end position="893"/>
    </location>
</feature>
<feature type="compositionally biased region" description="Polar residues" evidence="8">
    <location>
        <begin position="753"/>
        <end position="762"/>
    </location>
</feature>
<organism evidence="10 11">
    <name type="scientific">Halocaridina rubra</name>
    <name type="common">Hawaiian red shrimp</name>
    <dbReference type="NCBI Taxonomy" id="373956"/>
    <lineage>
        <taxon>Eukaryota</taxon>
        <taxon>Metazoa</taxon>
        <taxon>Ecdysozoa</taxon>
        <taxon>Arthropoda</taxon>
        <taxon>Crustacea</taxon>
        <taxon>Multicrustacea</taxon>
        <taxon>Malacostraca</taxon>
        <taxon>Eumalacostraca</taxon>
        <taxon>Eucarida</taxon>
        <taxon>Decapoda</taxon>
        <taxon>Pleocyemata</taxon>
        <taxon>Caridea</taxon>
        <taxon>Atyoidea</taxon>
        <taxon>Atyidae</taxon>
        <taxon>Halocaridina</taxon>
    </lineage>
</organism>
<evidence type="ECO:0000313" key="11">
    <source>
        <dbReference type="Proteomes" id="UP001381693"/>
    </source>
</evidence>
<comment type="subcellular location">
    <subcellularLocation>
        <location evidence="1">Nucleus</location>
    </subcellularLocation>
</comment>
<evidence type="ECO:0000256" key="3">
    <source>
        <dbReference type="ARBA" id="ARBA00022737"/>
    </source>
</evidence>
<accession>A0AAN8ZUN2</accession>
<dbReference type="GO" id="GO:0000981">
    <property type="term" value="F:DNA-binding transcription factor activity, RNA polymerase II-specific"/>
    <property type="evidence" value="ECO:0007669"/>
    <property type="project" value="TreeGrafter"/>
</dbReference>
<feature type="region of interest" description="Disordered" evidence="8">
    <location>
        <begin position="753"/>
        <end position="781"/>
    </location>
</feature>
<evidence type="ECO:0000256" key="8">
    <source>
        <dbReference type="SAM" id="MobiDB-lite"/>
    </source>
</evidence>
<dbReference type="EMBL" id="JAXCGZ010021237">
    <property type="protein sequence ID" value="KAK7056527.1"/>
    <property type="molecule type" value="Genomic_DNA"/>
</dbReference>
<evidence type="ECO:0000256" key="1">
    <source>
        <dbReference type="ARBA" id="ARBA00004123"/>
    </source>
</evidence>
<evidence type="ECO:0000256" key="2">
    <source>
        <dbReference type="ARBA" id="ARBA00022723"/>
    </source>
</evidence>
<feature type="domain" description="C2H2-type" evidence="9">
    <location>
        <begin position="1095"/>
        <end position="1122"/>
    </location>
</feature>
<name>A0AAN8ZUN2_HALRR</name>
<keyword evidence="2" id="KW-0479">Metal-binding</keyword>
<dbReference type="PROSITE" id="PS00028">
    <property type="entry name" value="ZINC_FINGER_C2H2_1"/>
    <property type="match status" value="10"/>
</dbReference>
<dbReference type="GO" id="GO:0008270">
    <property type="term" value="F:zinc ion binding"/>
    <property type="evidence" value="ECO:0007669"/>
    <property type="project" value="UniProtKB-KW"/>
</dbReference>
<feature type="domain" description="C2H2-type" evidence="9">
    <location>
        <begin position="1067"/>
        <end position="1094"/>
    </location>
</feature>